<dbReference type="CDD" id="cd00038">
    <property type="entry name" value="CAP_ED"/>
    <property type="match status" value="1"/>
</dbReference>
<feature type="domain" description="STAS" evidence="7">
    <location>
        <begin position="491"/>
        <end position="595"/>
    </location>
</feature>
<dbReference type="PANTHER" id="PTHR43310:SF1">
    <property type="entry name" value="SULFATE TRANSPORTER YBAR-RELATED"/>
    <property type="match status" value="1"/>
</dbReference>
<evidence type="ECO:0000256" key="3">
    <source>
        <dbReference type="ARBA" id="ARBA00022989"/>
    </source>
</evidence>
<feature type="transmembrane region" description="Helical" evidence="5">
    <location>
        <begin position="390"/>
        <end position="408"/>
    </location>
</feature>
<feature type="transmembrane region" description="Helical" evidence="5">
    <location>
        <begin position="39"/>
        <end position="60"/>
    </location>
</feature>
<feature type="transmembrane region" description="Helical" evidence="5">
    <location>
        <begin position="206"/>
        <end position="223"/>
    </location>
</feature>
<keyword evidence="2 5" id="KW-0812">Transmembrane</keyword>
<dbReference type="InterPro" id="IPR011547">
    <property type="entry name" value="SLC26A/SulP_dom"/>
</dbReference>
<feature type="transmembrane region" description="Helical" evidence="5">
    <location>
        <begin position="128"/>
        <end position="150"/>
    </location>
</feature>
<proteinExistence type="predicted"/>
<feature type="transmembrane region" description="Helical" evidence="5">
    <location>
        <begin position="162"/>
        <end position="186"/>
    </location>
</feature>
<feature type="transmembrane region" description="Helical" evidence="5">
    <location>
        <begin position="230"/>
        <end position="252"/>
    </location>
</feature>
<dbReference type="Pfam" id="PF00916">
    <property type="entry name" value="Sulfate_transp"/>
    <property type="match status" value="1"/>
</dbReference>
<feature type="domain" description="Cyclic nucleotide-binding" evidence="6">
    <location>
        <begin position="612"/>
        <end position="720"/>
    </location>
</feature>
<organism evidence="8 9">
    <name type="scientific">Methyloligella halotolerans</name>
    <dbReference type="NCBI Taxonomy" id="1177755"/>
    <lineage>
        <taxon>Bacteria</taxon>
        <taxon>Pseudomonadati</taxon>
        <taxon>Pseudomonadota</taxon>
        <taxon>Alphaproteobacteria</taxon>
        <taxon>Hyphomicrobiales</taxon>
        <taxon>Hyphomicrobiaceae</taxon>
        <taxon>Methyloligella</taxon>
    </lineage>
</organism>
<feature type="transmembrane region" description="Helical" evidence="5">
    <location>
        <begin position="328"/>
        <end position="348"/>
    </location>
</feature>
<evidence type="ECO:0000313" key="8">
    <source>
        <dbReference type="EMBL" id="ODA68227.1"/>
    </source>
</evidence>
<reference evidence="8 9" key="1">
    <citation type="submission" date="2016-07" db="EMBL/GenBank/DDBJ databases">
        <title>Draft genome sequence of Methyloligella halotolerans C2T (VKM B-2706T=CCUG 61687T=DSM 25045T), a halotolerant polyhydroxybutyrate accumulating methylotroph.</title>
        <authorList>
            <person name="Vasilenko O.V."/>
            <person name="Doronina N.V."/>
            <person name="Poroshina M.N."/>
            <person name="Tarlachkov S.V."/>
            <person name="Trotsenko Y.A."/>
        </authorList>
    </citation>
    <scope>NUCLEOTIDE SEQUENCE [LARGE SCALE GENOMIC DNA]</scope>
    <source>
        <strain evidence="8 9">VKM B-2706</strain>
    </source>
</reference>
<dbReference type="Pfam" id="PF00027">
    <property type="entry name" value="cNMP_binding"/>
    <property type="match status" value="1"/>
</dbReference>
<evidence type="ECO:0000313" key="9">
    <source>
        <dbReference type="Proteomes" id="UP000095087"/>
    </source>
</evidence>
<dbReference type="SMART" id="SM00100">
    <property type="entry name" value="cNMP"/>
    <property type="match status" value="1"/>
</dbReference>
<dbReference type="Gene3D" id="3.30.750.24">
    <property type="entry name" value="STAS domain"/>
    <property type="match status" value="1"/>
</dbReference>
<comment type="subcellular location">
    <subcellularLocation>
        <location evidence="1">Membrane</location>
        <topology evidence="1">Multi-pass membrane protein</topology>
    </subcellularLocation>
</comment>
<dbReference type="InterPro" id="IPR036513">
    <property type="entry name" value="STAS_dom_sf"/>
</dbReference>
<keyword evidence="3 5" id="KW-1133">Transmembrane helix</keyword>
<dbReference type="STRING" id="1177755.A7A08_00044"/>
<evidence type="ECO:0000256" key="1">
    <source>
        <dbReference type="ARBA" id="ARBA00004141"/>
    </source>
</evidence>
<feature type="transmembrane region" description="Helical" evidence="5">
    <location>
        <begin position="360"/>
        <end position="378"/>
    </location>
</feature>
<dbReference type="GO" id="GO:0016020">
    <property type="term" value="C:membrane"/>
    <property type="evidence" value="ECO:0007669"/>
    <property type="project" value="UniProtKB-SubCell"/>
</dbReference>
<evidence type="ECO:0000256" key="2">
    <source>
        <dbReference type="ARBA" id="ARBA00022692"/>
    </source>
</evidence>
<sequence length="755" mass="80989">MAGDGPNAPETEALLSSLRIPILKRPDGPQAASLGRDMLAGAIAGVVQIAYCISFSALIFQGSLAGGFAMGLAALLMGTIVTGVIVSLTTSLVPSDAGPDTPAVAVMSVLATTIASALAAQGASQDTIIINVLLALAVSTFFTGLLLFGLGAFRIGQFLRFVPYPVIGGFLAASGWLLMTGGIEVITGTSLTISPSSWVETFSSQNAAQLGVAAVFALTIVILRRWVHTFLALPIAFVGFMIVMDVVLFLLLDHSQSSSWFLASVGELTPWSPLKAAMRNDIDWTAMLSSSAEIGAVCGVTAISMLLDVSSLEVARQKTANLDRELRVNGLANLLASVLGGVAGNLSLNGSILINEAGAVSRLSGVFVALTCGLVLFVGLDVGMFVPKSVLGGMLAYLGVVILVEALFHAPAKRSYADFALALAITIVICYFGYLLGVVLGVIGACLMFAMSYSRIGVIRRHLTRQEFAGNVERAAEQARILREEGGRIHIFWLSGFIFFGSSNGLFERVRRTIDGQTDIPVGYVVLDFGAVSGLDTSAVLSLVKLRNYCDETRVTLVFSGLDDTMRNNLSRAGFFVDGHRHRSFRSRNEAIEWCEEELLRERALPAVSHRTFEGWIEAEFGVLADLGRIEPYLDRCEFMPGDVLFRQGEPSDSVDMIAEGCVAVTVTDETGRMIRLRRMVGQTVVGEMGFYRDLPRTADVVAEQPTLVFRLSRASFETMREKDPAAAAAFHQLIVRLLADRLDFANREISALLL</sequence>
<dbReference type="InterPro" id="IPR018490">
    <property type="entry name" value="cNMP-bd_dom_sf"/>
</dbReference>
<dbReference type="Gene3D" id="2.60.120.10">
    <property type="entry name" value="Jelly Rolls"/>
    <property type="match status" value="1"/>
</dbReference>
<accession>A0A1E2S166</accession>
<dbReference type="Proteomes" id="UP000095087">
    <property type="component" value="Unassembled WGS sequence"/>
</dbReference>
<dbReference type="InterPro" id="IPR002645">
    <property type="entry name" value="STAS_dom"/>
</dbReference>
<dbReference type="PANTHER" id="PTHR43310">
    <property type="entry name" value="SULFATE TRANSPORTER YBAR-RELATED"/>
    <property type="match status" value="1"/>
</dbReference>
<dbReference type="PROSITE" id="PS50042">
    <property type="entry name" value="CNMP_BINDING_3"/>
    <property type="match status" value="1"/>
</dbReference>
<evidence type="ECO:0000259" key="6">
    <source>
        <dbReference type="PROSITE" id="PS50042"/>
    </source>
</evidence>
<dbReference type="SUPFAM" id="SSF52091">
    <property type="entry name" value="SpoIIaa-like"/>
    <property type="match status" value="1"/>
</dbReference>
<dbReference type="InterPro" id="IPR052706">
    <property type="entry name" value="Membrane-Transporter-like"/>
</dbReference>
<evidence type="ECO:0000256" key="4">
    <source>
        <dbReference type="ARBA" id="ARBA00023136"/>
    </source>
</evidence>
<dbReference type="Pfam" id="PF01740">
    <property type="entry name" value="STAS"/>
    <property type="match status" value="1"/>
</dbReference>
<comment type="caution">
    <text evidence="8">The sequence shown here is derived from an EMBL/GenBank/DDBJ whole genome shotgun (WGS) entry which is preliminary data.</text>
</comment>
<evidence type="ECO:0000259" key="7">
    <source>
        <dbReference type="PROSITE" id="PS50801"/>
    </source>
</evidence>
<dbReference type="AlphaFoldDB" id="A0A1E2S166"/>
<dbReference type="InterPro" id="IPR014710">
    <property type="entry name" value="RmlC-like_jellyroll"/>
</dbReference>
<dbReference type="CDD" id="cd07042">
    <property type="entry name" value="STAS_SulP_like_sulfate_transporter"/>
    <property type="match status" value="1"/>
</dbReference>
<keyword evidence="9" id="KW-1185">Reference proteome</keyword>
<dbReference type="PROSITE" id="PS50801">
    <property type="entry name" value="STAS"/>
    <property type="match status" value="1"/>
</dbReference>
<gene>
    <name evidence="8" type="ORF">A7A08_00044</name>
</gene>
<dbReference type="InterPro" id="IPR000595">
    <property type="entry name" value="cNMP-bd_dom"/>
</dbReference>
<feature type="transmembrane region" description="Helical" evidence="5">
    <location>
        <begin position="420"/>
        <end position="451"/>
    </location>
</feature>
<evidence type="ECO:0000256" key="5">
    <source>
        <dbReference type="SAM" id="Phobius"/>
    </source>
</evidence>
<name>A0A1E2S166_9HYPH</name>
<protein>
    <submittedName>
        <fullName evidence="8">Bicarbonate transporter BicA</fullName>
    </submittedName>
</protein>
<dbReference type="OrthoDB" id="9771198at2"/>
<feature type="transmembrane region" description="Helical" evidence="5">
    <location>
        <begin position="66"/>
        <end position="89"/>
    </location>
</feature>
<keyword evidence="4 5" id="KW-0472">Membrane</keyword>
<dbReference type="EMBL" id="MASI01000001">
    <property type="protein sequence ID" value="ODA68227.1"/>
    <property type="molecule type" value="Genomic_DNA"/>
</dbReference>
<dbReference type="SUPFAM" id="SSF51206">
    <property type="entry name" value="cAMP-binding domain-like"/>
    <property type="match status" value="1"/>
</dbReference>